<dbReference type="GO" id="GO:0003729">
    <property type="term" value="F:mRNA binding"/>
    <property type="evidence" value="ECO:0007669"/>
    <property type="project" value="TreeGrafter"/>
</dbReference>
<dbReference type="eggNOG" id="KOG0118">
    <property type="taxonomic scope" value="Eukaryota"/>
</dbReference>
<keyword evidence="6" id="KW-1185">Reference proteome</keyword>
<feature type="region of interest" description="Disordered" evidence="3">
    <location>
        <begin position="1"/>
        <end position="25"/>
    </location>
</feature>
<feature type="compositionally biased region" description="Basic and acidic residues" evidence="3">
    <location>
        <begin position="147"/>
        <end position="157"/>
    </location>
</feature>
<proteinExistence type="predicted"/>
<dbReference type="SUPFAM" id="SSF54928">
    <property type="entry name" value="RNA-binding domain, RBD"/>
    <property type="match status" value="2"/>
</dbReference>
<evidence type="ECO:0000313" key="6">
    <source>
        <dbReference type="Proteomes" id="UP000014254"/>
    </source>
</evidence>
<feature type="compositionally biased region" description="Basic and acidic residues" evidence="3">
    <location>
        <begin position="281"/>
        <end position="295"/>
    </location>
</feature>
<protein>
    <recommendedName>
        <fullName evidence="4">RRM domain-containing protein</fullName>
    </recommendedName>
</protein>
<dbReference type="GO" id="GO:0005737">
    <property type="term" value="C:cytoplasm"/>
    <property type="evidence" value="ECO:0007669"/>
    <property type="project" value="TreeGrafter"/>
</dbReference>
<dbReference type="InterPro" id="IPR050374">
    <property type="entry name" value="RRT5_SRSF_SR"/>
</dbReference>
<dbReference type="InterPro" id="IPR035979">
    <property type="entry name" value="RBD_domain_sf"/>
</dbReference>
<dbReference type="Gene3D" id="3.30.70.330">
    <property type="match status" value="2"/>
</dbReference>
<dbReference type="PROSITE" id="PS50102">
    <property type="entry name" value="RRM"/>
    <property type="match status" value="2"/>
</dbReference>
<dbReference type="InterPro" id="IPR012677">
    <property type="entry name" value="Nucleotide-bd_a/b_plait_sf"/>
</dbReference>
<accession>S2JT98</accession>
<dbReference type="VEuPathDB" id="FungiDB:HMPREF1544_10240"/>
<name>S2JT98_MUCC1</name>
<feature type="compositionally biased region" description="Basic and acidic residues" evidence="3">
    <location>
        <begin position="105"/>
        <end position="114"/>
    </location>
</feature>
<dbReference type="STRING" id="1220926.S2JT98"/>
<dbReference type="InterPro" id="IPR000504">
    <property type="entry name" value="RRM_dom"/>
</dbReference>
<dbReference type="PANTHER" id="PTHR23003:SF3">
    <property type="entry name" value="FI21236P1-RELATED"/>
    <property type="match status" value="1"/>
</dbReference>
<sequence>MSSSPTATTPATEKKPDASPTPSTPEAELFKVFVGNLSFSTTDESLEAFFGQTGKVLETIISKQGRRPRGYGFVGYGTAAEAEKAIANLDKKELDGREISVQLAKPREPKPAGEKKKKKRNNKKSRKTADEGAPSEGSVDPISSVETSKEVPAEPKPKTTVFVANLPLDLKVDGLSELFKAYQVESTLVAIKRNGGSKGYGFVELKTVDEMNKVLKEFGEKEVDGHVLHISAATSEKNTERKPKAKKAKAQTAAPVAEGQQEPKPKKSNRSRKSANKKKAAAKEKEGVDAAKEAQEAVVQLKESDGIEAAHQAKDAVLELKEKDGAKAAHKAQDAVKDLKKEDGIEAAHEAQDAVKDLKKTDGTKAASAATDATDAVKK</sequence>
<dbReference type="InParanoid" id="S2JT98"/>
<evidence type="ECO:0000259" key="4">
    <source>
        <dbReference type="PROSITE" id="PS50102"/>
    </source>
</evidence>
<keyword evidence="1 2" id="KW-0694">RNA-binding</keyword>
<evidence type="ECO:0000256" key="3">
    <source>
        <dbReference type="SAM" id="MobiDB-lite"/>
    </source>
</evidence>
<dbReference type="EMBL" id="KE124088">
    <property type="protein sequence ID" value="EPB83010.1"/>
    <property type="molecule type" value="Genomic_DNA"/>
</dbReference>
<dbReference type="OMA" id="FKAYQVE"/>
<dbReference type="OrthoDB" id="439808at2759"/>
<feature type="region of interest" description="Disordered" evidence="3">
    <location>
        <begin position="225"/>
        <end position="300"/>
    </location>
</feature>
<feature type="domain" description="RRM" evidence="4">
    <location>
        <begin position="159"/>
        <end position="235"/>
    </location>
</feature>
<feature type="compositionally biased region" description="Low complexity" evidence="3">
    <location>
        <begin position="364"/>
        <end position="379"/>
    </location>
</feature>
<evidence type="ECO:0000256" key="1">
    <source>
        <dbReference type="ARBA" id="ARBA00022884"/>
    </source>
</evidence>
<feature type="compositionally biased region" description="Basic residues" evidence="3">
    <location>
        <begin position="115"/>
        <end position="126"/>
    </location>
</feature>
<feature type="region of interest" description="Disordered" evidence="3">
    <location>
        <begin position="96"/>
        <end position="162"/>
    </location>
</feature>
<dbReference type="Proteomes" id="UP000014254">
    <property type="component" value="Unassembled WGS sequence"/>
</dbReference>
<dbReference type="GO" id="GO:1990904">
    <property type="term" value="C:ribonucleoprotein complex"/>
    <property type="evidence" value="ECO:0007669"/>
    <property type="project" value="TreeGrafter"/>
</dbReference>
<dbReference type="Pfam" id="PF00076">
    <property type="entry name" value="RRM_1"/>
    <property type="match status" value="2"/>
</dbReference>
<feature type="compositionally biased region" description="Basic residues" evidence="3">
    <location>
        <begin position="266"/>
        <end position="280"/>
    </location>
</feature>
<gene>
    <name evidence="5" type="ORF">HMPREF1544_10240</name>
</gene>
<reference evidence="6" key="1">
    <citation type="submission" date="2013-05" db="EMBL/GenBank/DDBJ databases">
        <title>The Genome sequence of Mucor circinelloides f. circinelloides 1006PhL.</title>
        <authorList>
            <consortium name="The Broad Institute Genomics Platform"/>
            <person name="Cuomo C."/>
            <person name="Earl A."/>
            <person name="Findley K."/>
            <person name="Lee S.C."/>
            <person name="Walker B."/>
            <person name="Young S."/>
            <person name="Zeng Q."/>
            <person name="Gargeya S."/>
            <person name="Fitzgerald M."/>
            <person name="Haas B."/>
            <person name="Abouelleil A."/>
            <person name="Allen A.W."/>
            <person name="Alvarado L."/>
            <person name="Arachchi H.M."/>
            <person name="Berlin A.M."/>
            <person name="Chapman S.B."/>
            <person name="Gainer-Dewar J."/>
            <person name="Goldberg J."/>
            <person name="Griggs A."/>
            <person name="Gujja S."/>
            <person name="Hansen M."/>
            <person name="Howarth C."/>
            <person name="Imamovic A."/>
            <person name="Ireland A."/>
            <person name="Larimer J."/>
            <person name="McCowan C."/>
            <person name="Murphy C."/>
            <person name="Pearson M."/>
            <person name="Poon T.W."/>
            <person name="Priest M."/>
            <person name="Roberts A."/>
            <person name="Saif S."/>
            <person name="Shea T."/>
            <person name="Sisk P."/>
            <person name="Sykes S."/>
            <person name="Wortman J."/>
            <person name="Nusbaum C."/>
            <person name="Birren B."/>
        </authorList>
    </citation>
    <scope>NUCLEOTIDE SEQUENCE [LARGE SCALE GENOMIC DNA]</scope>
    <source>
        <strain evidence="6">1006PhL</strain>
    </source>
</reference>
<evidence type="ECO:0000256" key="2">
    <source>
        <dbReference type="PROSITE-ProRule" id="PRU00176"/>
    </source>
</evidence>
<dbReference type="GO" id="GO:0005634">
    <property type="term" value="C:nucleus"/>
    <property type="evidence" value="ECO:0007669"/>
    <property type="project" value="TreeGrafter"/>
</dbReference>
<organism evidence="5 6">
    <name type="scientific">Mucor circinelloides f. circinelloides (strain 1006PhL)</name>
    <name type="common">Mucormycosis agent</name>
    <name type="synonym">Calyptromyces circinelloides</name>
    <dbReference type="NCBI Taxonomy" id="1220926"/>
    <lineage>
        <taxon>Eukaryota</taxon>
        <taxon>Fungi</taxon>
        <taxon>Fungi incertae sedis</taxon>
        <taxon>Mucoromycota</taxon>
        <taxon>Mucoromycotina</taxon>
        <taxon>Mucoromycetes</taxon>
        <taxon>Mucorales</taxon>
        <taxon>Mucorineae</taxon>
        <taxon>Mucoraceae</taxon>
        <taxon>Mucor</taxon>
    </lineage>
</organism>
<feature type="domain" description="RRM" evidence="4">
    <location>
        <begin position="30"/>
        <end position="106"/>
    </location>
</feature>
<dbReference type="AlphaFoldDB" id="S2JT98"/>
<dbReference type="CDD" id="cd00590">
    <property type="entry name" value="RRM_SF"/>
    <property type="match status" value="1"/>
</dbReference>
<dbReference type="PANTHER" id="PTHR23003">
    <property type="entry name" value="RNA RECOGNITION MOTIF RRM DOMAIN CONTAINING PROTEIN"/>
    <property type="match status" value="1"/>
</dbReference>
<feature type="compositionally biased region" description="Low complexity" evidence="3">
    <location>
        <begin position="1"/>
        <end position="11"/>
    </location>
</feature>
<evidence type="ECO:0000313" key="5">
    <source>
        <dbReference type="EMBL" id="EPB83010.1"/>
    </source>
</evidence>
<dbReference type="FunCoup" id="S2JT98">
    <property type="interactions" value="20"/>
</dbReference>
<dbReference type="SMART" id="SM00360">
    <property type="entry name" value="RRM"/>
    <property type="match status" value="2"/>
</dbReference>
<feature type="region of interest" description="Disordered" evidence="3">
    <location>
        <begin position="359"/>
        <end position="379"/>
    </location>
</feature>